<keyword evidence="3" id="KW-1185">Reference proteome</keyword>
<organism evidence="1 3">
    <name type="scientific">Didymodactylos carnosus</name>
    <dbReference type="NCBI Taxonomy" id="1234261"/>
    <lineage>
        <taxon>Eukaryota</taxon>
        <taxon>Metazoa</taxon>
        <taxon>Spiralia</taxon>
        <taxon>Gnathifera</taxon>
        <taxon>Rotifera</taxon>
        <taxon>Eurotatoria</taxon>
        <taxon>Bdelloidea</taxon>
        <taxon>Philodinida</taxon>
        <taxon>Philodinidae</taxon>
        <taxon>Didymodactylos</taxon>
    </lineage>
</organism>
<dbReference type="EMBL" id="CAJNOQ010014523">
    <property type="protein sequence ID" value="CAF1343359.1"/>
    <property type="molecule type" value="Genomic_DNA"/>
</dbReference>
<gene>
    <name evidence="1" type="ORF">GPM918_LOCUS30544</name>
    <name evidence="2" type="ORF">SRO942_LOCUS31162</name>
</gene>
<dbReference type="AlphaFoldDB" id="A0A815GTY0"/>
<dbReference type="EMBL" id="CAJOBC010060094">
    <property type="protein sequence ID" value="CAF4206773.1"/>
    <property type="molecule type" value="Genomic_DNA"/>
</dbReference>
<name>A0A815GTY0_9BILA</name>
<sequence length="211" mass="23244">MEVPALGANLFNMSNYSENIDSNGKMDDQQQKTPEYLINGSASTVIPKLTQDVLNSSEKTKTADRASGLSIPVDVVSIMPAAQLDQEEEPVIEDNQVRKEGTIATAPFYIITLDERKTLEKLKKVKTAILLCNKLVVSTKSDLIALSTHCDVIVRDKAIDQLINEKLLFKLNDCFVSRSKTTGKLSFEPGYIKQIPKSSGLVDKTEVSLPL</sequence>
<proteinExistence type="predicted"/>
<evidence type="ECO:0000313" key="1">
    <source>
        <dbReference type="EMBL" id="CAF1343359.1"/>
    </source>
</evidence>
<comment type="caution">
    <text evidence="1">The sequence shown here is derived from an EMBL/GenBank/DDBJ whole genome shotgun (WGS) entry which is preliminary data.</text>
</comment>
<dbReference type="Proteomes" id="UP000681722">
    <property type="component" value="Unassembled WGS sequence"/>
</dbReference>
<protein>
    <submittedName>
        <fullName evidence="1">Uncharacterized protein</fullName>
    </submittedName>
</protein>
<evidence type="ECO:0000313" key="2">
    <source>
        <dbReference type="EMBL" id="CAF4206773.1"/>
    </source>
</evidence>
<accession>A0A815GTY0</accession>
<dbReference type="Proteomes" id="UP000663829">
    <property type="component" value="Unassembled WGS sequence"/>
</dbReference>
<reference evidence="1" key="1">
    <citation type="submission" date="2021-02" db="EMBL/GenBank/DDBJ databases">
        <authorList>
            <person name="Nowell W R."/>
        </authorList>
    </citation>
    <scope>NUCLEOTIDE SEQUENCE</scope>
</reference>
<evidence type="ECO:0000313" key="3">
    <source>
        <dbReference type="Proteomes" id="UP000663829"/>
    </source>
</evidence>